<dbReference type="HOGENOM" id="CLU_885169_0_0_11"/>
<accession>K0F167</accession>
<proteinExistence type="predicted"/>
<sequence>MKTPTPAQQCVLESIQNHSVRLAAMVEAEATRHDRTGEAPALEWVDSYHEAALHRDALETVAAAGGVPLKWIAHAHDRGHAGFSWRTHQYLPEPEALNWDHVLGKLTADVARLQQWTALDVSLRIINPGLHRRVSQDMERNLRVLRARTTRVANLLGLDREVGEQLWGTTSDWAIAGAQAIEGLSPEAVTDYWTVAARSDTRDYLRQTHALHVAGIRTDSSEAFPSAPELAAAIGTVLASAPPQPSSHATPGEVIERALTAASPESDGVPGLETPMSALLFSAAEQAQPTYPGSEADPVIPLPRFSSAVDGPEP</sequence>
<evidence type="ECO:0000313" key="3">
    <source>
        <dbReference type="Proteomes" id="UP000006304"/>
    </source>
</evidence>
<name>K0F167_NOCB7</name>
<evidence type="ECO:0000313" key="2">
    <source>
        <dbReference type="EMBL" id="AFU02845.1"/>
    </source>
</evidence>
<reference evidence="2 3" key="1">
    <citation type="journal article" date="2012" name="J. Bacteriol.">
        <title>Complete genome sequence of Nocardia brasiliensis HUJEG-1.</title>
        <authorList>
            <person name="Vera-Cabrera L."/>
            <person name="Ortiz-Lopez R."/>
            <person name="Elizondo-Gonzalez R."/>
            <person name="Perez-Maya A.A."/>
            <person name="Ocampo-Candiani J."/>
        </authorList>
    </citation>
    <scope>NUCLEOTIDE SEQUENCE [LARGE SCALE GENOMIC DNA]</scope>
    <source>
        <strain evidence="3">ATCC 700358</strain>
    </source>
</reference>
<gene>
    <name evidence="2" type="ORF">O3I_024460</name>
</gene>
<dbReference type="STRING" id="1133849.O3I_024460"/>
<feature type="region of interest" description="Disordered" evidence="1">
    <location>
        <begin position="283"/>
        <end position="314"/>
    </location>
</feature>
<evidence type="ECO:0000256" key="1">
    <source>
        <dbReference type="SAM" id="MobiDB-lite"/>
    </source>
</evidence>
<keyword evidence="3" id="KW-1185">Reference proteome</keyword>
<protein>
    <submittedName>
        <fullName evidence="2">Uncharacterized protein</fullName>
    </submittedName>
</protein>
<dbReference type="Proteomes" id="UP000006304">
    <property type="component" value="Chromosome"/>
</dbReference>
<dbReference type="EMBL" id="CP003876">
    <property type="protein sequence ID" value="AFU02845.1"/>
    <property type="molecule type" value="Genomic_DNA"/>
</dbReference>
<dbReference type="eggNOG" id="ENOG5031EUX">
    <property type="taxonomic scope" value="Bacteria"/>
</dbReference>
<dbReference type="AlphaFoldDB" id="K0F167"/>
<dbReference type="KEGG" id="nbr:O3I_024460"/>
<organism evidence="2 3">
    <name type="scientific">Nocardia brasiliensis (strain ATCC 700358 / HUJEG-1)</name>
    <dbReference type="NCBI Taxonomy" id="1133849"/>
    <lineage>
        <taxon>Bacteria</taxon>
        <taxon>Bacillati</taxon>
        <taxon>Actinomycetota</taxon>
        <taxon>Actinomycetes</taxon>
        <taxon>Mycobacteriales</taxon>
        <taxon>Nocardiaceae</taxon>
        <taxon>Nocardia</taxon>
    </lineage>
</organism>